<gene>
    <name evidence="1" type="ORF">DARMORV10_A03P25500.1</name>
</gene>
<sequence length="61" mass="6988">MGSCDSFSPLNSSTIIFPTFCSLDTFFFHYVGHKSCLHICVVSLNWSRYLYLNNGLLLTYL</sequence>
<accession>A0A816VGW7</accession>
<dbReference type="Proteomes" id="UP001295469">
    <property type="component" value="Chromosome A03"/>
</dbReference>
<dbReference type="AlphaFoldDB" id="A0A816VGW7"/>
<proteinExistence type="predicted"/>
<organism evidence="1">
    <name type="scientific">Brassica napus</name>
    <name type="common">Rape</name>
    <dbReference type="NCBI Taxonomy" id="3708"/>
    <lineage>
        <taxon>Eukaryota</taxon>
        <taxon>Viridiplantae</taxon>
        <taxon>Streptophyta</taxon>
        <taxon>Embryophyta</taxon>
        <taxon>Tracheophyta</taxon>
        <taxon>Spermatophyta</taxon>
        <taxon>Magnoliopsida</taxon>
        <taxon>eudicotyledons</taxon>
        <taxon>Gunneridae</taxon>
        <taxon>Pentapetalae</taxon>
        <taxon>rosids</taxon>
        <taxon>malvids</taxon>
        <taxon>Brassicales</taxon>
        <taxon>Brassicaceae</taxon>
        <taxon>Brassiceae</taxon>
        <taxon>Brassica</taxon>
    </lineage>
</organism>
<dbReference type="EMBL" id="HG994357">
    <property type="protein sequence ID" value="CAF2124178.1"/>
    <property type="molecule type" value="Genomic_DNA"/>
</dbReference>
<protein>
    <submittedName>
        <fullName evidence="1">(rape) hypothetical protein</fullName>
    </submittedName>
</protein>
<reference evidence="1" key="1">
    <citation type="submission" date="2021-01" db="EMBL/GenBank/DDBJ databases">
        <authorList>
            <consortium name="Genoscope - CEA"/>
            <person name="William W."/>
        </authorList>
    </citation>
    <scope>NUCLEOTIDE SEQUENCE</scope>
</reference>
<name>A0A816VGW7_BRANA</name>
<evidence type="ECO:0000313" key="1">
    <source>
        <dbReference type="EMBL" id="CAF2124178.1"/>
    </source>
</evidence>